<dbReference type="PANTHER" id="PTHR12147:SF56">
    <property type="entry name" value="AMINOPEPTIDASE YDR415C-RELATED"/>
    <property type="match status" value="1"/>
</dbReference>
<keyword evidence="1" id="KW-0031">Aminopeptidase</keyword>
<dbReference type="GO" id="GO:0004177">
    <property type="term" value="F:aminopeptidase activity"/>
    <property type="evidence" value="ECO:0007669"/>
    <property type="project" value="UniProtKB-KW"/>
</dbReference>
<evidence type="ECO:0000256" key="2">
    <source>
        <dbReference type="ARBA" id="ARBA00022670"/>
    </source>
</evidence>
<evidence type="ECO:0000259" key="8">
    <source>
        <dbReference type="Pfam" id="PF02225"/>
    </source>
</evidence>
<feature type="domain" description="Peptidase M28" evidence="9">
    <location>
        <begin position="280"/>
        <end position="496"/>
    </location>
</feature>
<feature type="domain" description="PA" evidence="8">
    <location>
        <begin position="116"/>
        <end position="196"/>
    </location>
</feature>
<evidence type="ECO:0000313" key="10">
    <source>
        <dbReference type="EMBL" id="OWK28440.1"/>
    </source>
</evidence>
<keyword evidence="3" id="KW-0479">Metal-binding</keyword>
<accession>A0A245ZFC2</accession>
<protein>
    <submittedName>
        <fullName evidence="10">Leupeptin-inactivating enzyme 1</fullName>
        <ecNumber evidence="10">3.4.24.-</ecNumber>
    </submittedName>
</protein>
<dbReference type="SUPFAM" id="SSF52025">
    <property type="entry name" value="PA domain"/>
    <property type="match status" value="1"/>
</dbReference>
<dbReference type="Pfam" id="PF02225">
    <property type="entry name" value="PA"/>
    <property type="match status" value="1"/>
</dbReference>
<name>A0A245ZFC2_9SPHN</name>
<evidence type="ECO:0000256" key="6">
    <source>
        <dbReference type="ARBA" id="ARBA00022833"/>
    </source>
</evidence>
<dbReference type="AlphaFoldDB" id="A0A245ZFC2"/>
<evidence type="ECO:0000256" key="4">
    <source>
        <dbReference type="ARBA" id="ARBA00022729"/>
    </source>
</evidence>
<dbReference type="EMBL" id="NBBI01000006">
    <property type="protein sequence ID" value="OWK28440.1"/>
    <property type="molecule type" value="Genomic_DNA"/>
</dbReference>
<sequence>MLLLSLLLAGAAPTISPAEIKADVRELASDAFAGRGPGEDGEAATLAYLERQFASAGLQPAGKNGSWYQDVPLVRLDRLPGAALSLTVAGRPMPLAIGREASLGLANAGRTQITDAPLVFAGFGIVDPATGHDDFAGVDMTGKVALVLANDPDFEAGKDLGFEGKRLVIGGRVGSKFAAARKAGAIGVLVIHEDAAASYPFSQVAQPLPSAVPAPLTTSSLQMTGWLDRSAWAPLLKTLKLDLATLKARARVPGFRAMPLDAVKVSASGEVKAMPFTSRNIIARLPGTTRPDEVVLYGAHWDANGRNAPDATGDAIRNGAVDNGIGTAELLAVARAFAKAPRLGRTVMFAAWTAEEKGLLGASFYAAHPFTPLETTVAVINLDPHVALPTSTTIELIGGGRTTLEDELTRVAAQQGLRVVPEPSPEAGWYFRSDHYPFASAGVPALAFRIGRDLAAGGAAAGNRIVERYNARCYHQPCDAFDAAWTAQGAAQEANVAFALGRELAAGRSWPDWTDPALQTKRDMSKARRQ</sequence>
<dbReference type="GO" id="GO:0006508">
    <property type="term" value="P:proteolysis"/>
    <property type="evidence" value="ECO:0007669"/>
    <property type="project" value="UniProtKB-KW"/>
</dbReference>
<feature type="region of interest" description="Disordered" evidence="7">
    <location>
        <begin position="511"/>
        <end position="530"/>
    </location>
</feature>
<dbReference type="InterPro" id="IPR045175">
    <property type="entry name" value="M28_fam"/>
</dbReference>
<evidence type="ECO:0000256" key="3">
    <source>
        <dbReference type="ARBA" id="ARBA00022723"/>
    </source>
</evidence>
<gene>
    <name evidence="10" type="primary">lieA</name>
    <name evidence="10" type="ORF">SPDO_28430</name>
</gene>
<dbReference type="Gene3D" id="3.50.30.30">
    <property type="match status" value="1"/>
</dbReference>
<keyword evidence="6" id="KW-0862">Zinc</keyword>
<keyword evidence="11" id="KW-1185">Reference proteome</keyword>
<dbReference type="RefSeq" id="WP_088368160.1">
    <property type="nucleotide sequence ID" value="NZ_NBBI01000006.1"/>
</dbReference>
<dbReference type="GO" id="GO:0008235">
    <property type="term" value="F:metalloexopeptidase activity"/>
    <property type="evidence" value="ECO:0007669"/>
    <property type="project" value="InterPro"/>
</dbReference>
<dbReference type="Gene3D" id="3.40.630.10">
    <property type="entry name" value="Zn peptidases"/>
    <property type="match status" value="1"/>
</dbReference>
<evidence type="ECO:0000256" key="1">
    <source>
        <dbReference type="ARBA" id="ARBA00022438"/>
    </source>
</evidence>
<dbReference type="SUPFAM" id="SSF53187">
    <property type="entry name" value="Zn-dependent exopeptidases"/>
    <property type="match status" value="1"/>
</dbReference>
<dbReference type="InterPro" id="IPR046450">
    <property type="entry name" value="PA_dom_sf"/>
</dbReference>
<feature type="compositionally biased region" description="Basic and acidic residues" evidence="7">
    <location>
        <begin position="520"/>
        <end position="530"/>
    </location>
</feature>
<keyword evidence="2" id="KW-0645">Protease</keyword>
<keyword evidence="4" id="KW-0732">Signal</keyword>
<dbReference type="OrthoDB" id="9778250at2"/>
<reference evidence="10 11" key="1">
    <citation type="submission" date="2017-03" db="EMBL/GenBank/DDBJ databases">
        <title>Genome sequence of Sphingomonas dokdonensis DSM 21029.</title>
        <authorList>
            <person name="Poehlein A."/>
            <person name="Wuebbeler J.H."/>
            <person name="Steinbuechel A."/>
            <person name="Daniel R."/>
        </authorList>
    </citation>
    <scope>NUCLEOTIDE SEQUENCE [LARGE SCALE GENOMIC DNA]</scope>
    <source>
        <strain evidence="10 11">DSM 21029</strain>
    </source>
</reference>
<comment type="caution">
    <text evidence="10">The sequence shown here is derived from an EMBL/GenBank/DDBJ whole genome shotgun (WGS) entry which is preliminary data.</text>
</comment>
<dbReference type="InterPro" id="IPR007484">
    <property type="entry name" value="Peptidase_M28"/>
</dbReference>
<dbReference type="PANTHER" id="PTHR12147">
    <property type="entry name" value="METALLOPEPTIDASE M28 FAMILY MEMBER"/>
    <property type="match status" value="1"/>
</dbReference>
<keyword evidence="5 10" id="KW-0378">Hydrolase</keyword>
<evidence type="ECO:0000256" key="5">
    <source>
        <dbReference type="ARBA" id="ARBA00022801"/>
    </source>
</evidence>
<evidence type="ECO:0000259" key="9">
    <source>
        <dbReference type="Pfam" id="PF04389"/>
    </source>
</evidence>
<proteinExistence type="predicted"/>
<evidence type="ECO:0000256" key="7">
    <source>
        <dbReference type="SAM" id="MobiDB-lite"/>
    </source>
</evidence>
<dbReference type="GO" id="GO:0046872">
    <property type="term" value="F:metal ion binding"/>
    <property type="evidence" value="ECO:0007669"/>
    <property type="project" value="UniProtKB-KW"/>
</dbReference>
<evidence type="ECO:0000313" key="11">
    <source>
        <dbReference type="Proteomes" id="UP000197290"/>
    </source>
</evidence>
<dbReference type="Proteomes" id="UP000197290">
    <property type="component" value="Unassembled WGS sequence"/>
</dbReference>
<dbReference type="InterPro" id="IPR003137">
    <property type="entry name" value="PA_domain"/>
</dbReference>
<organism evidence="10 11">
    <name type="scientific">Sphingomonas dokdonensis</name>
    <dbReference type="NCBI Taxonomy" id="344880"/>
    <lineage>
        <taxon>Bacteria</taxon>
        <taxon>Pseudomonadati</taxon>
        <taxon>Pseudomonadota</taxon>
        <taxon>Alphaproteobacteria</taxon>
        <taxon>Sphingomonadales</taxon>
        <taxon>Sphingomonadaceae</taxon>
        <taxon>Sphingomonas</taxon>
    </lineage>
</organism>
<dbReference type="Pfam" id="PF04389">
    <property type="entry name" value="Peptidase_M28"/>
    <property type="match status" value="1"/>
</dbReference>
<dbReference type="EC" id="3.4.24.-" evidence="10"/>